<evidence type="ECO:0000313" key="3">
    <source>
        <dbReference type="EMBL" id="KAF5814895.1"/>
    </source>
</evidence>
<proteinExistence type="inferred from homology"/>
<organism evidence="4 5">
    <name type="scientific">Helianthus annuus</name>
    <name type="common">Common sunflower</name>
    <dbReference type="NCBI Taxonomy" id="4232"/>
    <lineage>
        <taxon>Eukaryota</taxon>
        <taxon>Viridiplantae</taxon>
        <taxon>Streptophyta</taxon>
        <taxon>Embryophyta</taxon>
        <taxon>Tracheophyta</taxon>
        <taxon>Spermatophyta</taxon>
        <taxon>Magnoliopsida</taxon>
        <taxon>eudicotyledons</taxon>
        <taxon>Gunneridae</taxon>
        <taxon>Pentapetalae</taxon>
        <taxon>asterids</taxon>
        <taxon>campanulids</taxon>
        <taxon>Asterales</taxon>
        <taxon>Asteraceae</taxon>
        <taxon>Asteroideae</taxon>
        <taxon>Heliantheae alliance</taxon>
        <taxon>Heliantheae</taxon>
        <taxon>Helianthus</taxon>
    </lineage>
</organism>
<reference evidence="4" key="2">
    <citation type="submission" date="2017-02" db="EMBL/GenBank/DDBJ databases">
        <title>Sunflower complete genome.</title>
        <authorList>
            <person name="Langlade N."/>
            <person name="Munos S."/>
        </authorList>
    </citation>
    <scope>NUCLEOTIDE SEQUENCE [LARGE SCALE GENOMIC DNA]</scope>
    <source>
        <tissue evidence="4">Leaves</tissue>
    </source>
</reference>
<dbReference type="OMA" id="NYYCTSY"/>
<dbReference type="PANTHER" id="PTHR10353">
    <property type="entry name" value="GLYCOSYL HYDROLASE"/>
    <property type="match status" value="1"/>
</dbReference>
<comment type="similarity">
    <text evidence="1 2">Belongs to the glycosyl hydrolase 1 family.</text>
</comment>
<dbReference type="Proteomes" id="UP000215914">
    <property type="component" value="Chromosome 3"/>
</dbReference>
<reference evidence="3" key="3">
    <citation type="submission" date="2020-06" db="EMBL/GenBank/DDBJ databases">
        <title>Helianthus annuus Genome sequencing and assembly Release 2.</title>
        <authorList>
            <person name="Gouzy J."/>
            <person name="Langlade N."/>
            <person name="Munos S."/>
        </authorList>
    </citation>
    <scope>NUCLEOTIDE SEQUENCE</scope>
    <source>
        <tissue evidence="3">Leaves</tissue>
    </source>
</reference>
<dbReference type="InterPro" id="IPR001360">
    <property type="entry name" value="Glyco_hydro_1"/>
</dbReference>
<dbReference type="PANTHER" id="PTHR10353:SF268">
    <property type="entry name" value="BETA-GLUCOSIDASE"/>
    <property type="match status" value="1"/>
</dbReference>
<dbReference type="GO" id="GO:0008422">
    <property type="term" value="F:beta-glucosidase activity"/>
    <property type="evidence" value="ECO:0007669"/>
    <property type="project" value="UniProtKB-EC"/>
</dbReference>
<dbReference type="InParanoid" id="A0A251V845"/>
<keyword evidence="5" id="KW-1185">Reference proteome</keyword>
<dbReference type="EC" id="3.2.1.21" evidence="3"/>
<dbReference type="Gramene" id="mRNA:HanXRQr2_Chr03g0116291">
    <property type="protein sequence ID" value="mRNA:HanXRQr2_Chr03g0116291"/>
    <property type="gene ID" value="HanXRQr2_Chr03g0116291"/>
</dbReference>
<gene>
    <name evidence="4" type="ORF">HannXRQ_Chr03g0079691</name>
    <name evidence="3" type="ORF">HanXRQr2_Chr03g0116291</name>
</gene>
<reference evidence="3 5" key="1">
    <citation type="journal article" date="2017" name="Nature">
        <title>The sunflower genome provides insights into oil metabolism, flowering and Asterid evolution.</title>
        <authorList>
            <person name="Badouin H."/>
            <person name="Gouzy J."/>
            <person name="Grassa C.J."/>
            <person name="Murat F."/>
            <person name="Staton S.E."/>
            <person name="Cottret L."/>
            <person name="Lelandais-Briere C."/>
            <person name="Owens G.L."/>
            <person name="Carrere S."/>
            <person name="Mayjonade B."/>
            <person name="Legrand L."/>
            <person name="Gill N."/>
            <person name="Kane N.C."/>
            <person name="Bowers J.E."/>
            <person name="Hubner S."/>
            <person name="Bellec A."/>
            <person name="Berard A."/>
            <person name="Berges H."/>
            <person name="Blanchet N."/>
            <person name="Boniface M.C."/>
            <person name="Brunel D."/>
            <person name="Catrice O."/>
            <person name="Chaidir N."/>
            <person name="Claudel C."/>
            <person name="Donnadieu C."/>
            <person name="Faraut T."/>
            <person name="Fievet G."/>
            <person name="Helmstetter N."/>
            <person name="King M."/>
            <person name="Knapp S.J."/>
            <person name="Lai Z."/>
            <person name="Le Paslier M.C."/>
            <person name="Lippi Y."/>
            <person name="Lorenzon L."/>
            <person name="Mandel J.R."/>
            <person name="Marage G."/>
            <person name="Marchand G."/>
            <person name="Marquand E."/>
            <person name="Bret-Mestries E."/>
            <person name="Morien E."/>
            <person name="Nambeesan S."/>
            <person name="Nguyen T."/>
            <person name="Pegot-Espagnet P."/>
            <person name="Pouilly N."/>
            <person name="Raftis F."/>
            <person name="Sallet E."/>
            <person name="Schiex T."/>
            <person name="Thomas J."/>
            <person name="Vandecasteele C."/>
            <person name="Vares D."/>
            <person name="Vear F."/>
            <person name="Vautrin S."/>
            <person name="Crespi M."/>
            <person name="Mangin B."/>
            <person name="Burke J.M."/>
            <person name="Salse J."/>
            <person name="Munos S."/>
            <person name="Vincourt P."/>
            <person name="Rieseberg L.H."/>
            <person name="Langlade N.B."/>
        </authorList>
    </citation>
    <scope>NUCLEOTIDE SEQUENCE [LARGE SCALE GENOMIC DNA]</scope>
    <source>
        <strain evidence="5">cv. SF193</strain>
        <tissue evidence="3">Leaves</tissue>
    </source>
</reference>
<dbReference type="STRING" id="4232.A0A251V845"/>
<keyword evidence="4" id="KW-0378">Hydrolase</keyword>
<evidence type="ECO:0000313" key="5">
    <source>
        <dbReference type="Proteomes" id="UP000215914"/>
    </source>
</evidence>
<dbReference type="EMBL" id="CM007892">
    <property type="protein sequence ID" value="OTG31798.1"/>
    <property type="molecule type" value="Genomic_DNA"/>
</dbReference>
<dbReference type="EMBL" id="MNCJ02000318">
    <property type="protein sequence ID" value="KAF5814895.1"/>
    <property type="molecule type" value="Genomic_DNA"/>
</dbReference>
<dbReference type="SUPFAM" id="SSF51445">
    <property type="entry name" value="(Trans)glycosidases"/>
    <property type="match status" value="1"/>
</dbReference>
<dbReference type="AlphaFoldDB" id="A0A251V845"/>
<evidence type="ECO:0000256" key="1">
    <source>
        <dbReference type="ARBA" id="ARBA00010838"/>
    </source>
</evidence>
<name>A0A251V845_HELAN</name>
<dbReference type="PRINTS" id="PR00131">
    <property type="entry name" value="GLHYDRLASE1"/>
</dbReference>
<dbReference type="InterPro" id="IPR017853">
    <property type="entry name" value="GH"/>
</dbReference>
<dbReference type="GO" id="GO:0005975">
    <property type="term" value="P:carbohydrate metabolic process"/>
    <property type="evidence" value="ECO:0007669"/>
    <property type="project" value="InterPro"/>
</dbReference>
<accession>A0A251V845</accession>
<evidence type="ECO:0000313" key="4">
    <source>
        <dbReference type="EMBL" id="OTG31798.1"/>
    </source>
</evidence>
<sequence>MKNSVDFIGINHYSTTYAKDCTNSSCSATENRAIQGFVGTVGERDGVLIGEITAMGGSYVVPRGMQEIANHIKIQYSNKPMFITENGYSSPDVREQRVIELMNDVKRVEFHARYLAHLAKSIREGADVRGYFIWSLMDCYQWNLGYNVRFGLYYVDRQTLTRIPKLSARWYKNFLTNNSKHVYK</sequence>
<evidence type="ECO:0000256" key="2">
    <source>
        <dbReference type="RuleBase" id="RU003690"/>
    </source>
</evidence>
<dbReference type="Pfam" id="PF00232">
    <property type="entry name" value="Glyco_hydro_1"/>
    <property type="match status" value="1"/>
</dbReference>
<protein>
    <submittedName>
        <fullName evidence="3">Beta-glucosidase</fullName>
        <ecNumber evidence="3">3.2.1.21</ecNumber>
    </submittedName>
    <submittedName>
        <fullName evidence="4">Putative glycoside hydrolase family 1</fullName>
    </submittedName>
</protein>
<keyword evidence="3" id="KW-0326">Glycosidase</keyword>
<dbReference type="Gene3D" id="3.20.20.80">
    <property type="entry name" value="Glycosidases"/>
    <property type="match status" value="1"/>
</dbReference>